<sequence>MTIRLFSARFILIAFTLYINNSLAQITDSPKESGSVAKANLHAVFKDIFGTYATLDSMRLEFPN</sequence>
<evidence type="ECO:0000313" key="3">
    <source>
        <dbReference type="Proteomes" id="UP000199577"/>
    </source>
</evidence>
<keyword evidence="3" id="KW-1185">Reference proteome</keyword>
<protein>
    <submittedName>
        <fullName evidence="2">Uncharacterized protein</fullName>
    </submittedName>
</protein>
<name>A0A1I1L4E1_9SPHI</name>
<keyword evidence="1" id="KW-0732">Signal</keyword>
<dbReference type="AlphaFoldDB" id="A0A1I1L4E1"/>
<feature type="signal peptide" evidence="1">
    <location>
        <begin position="1"/>
        <end position="24"/>
    </location>
</feature>
<organism evidence="2 3">
    <name type="scientific">Parapedobacter composti</name>
    <dbReference type="NCBI Taxonomy" id="623281"/>
    <lineage>
        <taxon>Bacteria</taxon>
        <taxon>Pseudomonadati</taxon>
        <taxon>Bacteroidota</taxon>
        <taxon>Sphingobacteriia</taxon>
        <taxon>Sphingobacteriales</taxon>
        <taxon>Sphingobacteriaceae</taxon>
        <taxon>Parapedobacter</taxon>
    </lineage>
</organism>
<evidence type="ECO:0000256" key="1">
    <source>
        <dbReference type="SAM" id="SignalP"/>
    </source>
</evidence>
<dbReference type="STRING" id="623281.SAMN05421747_11771"/>
<evidence type="ECO:0000313" key="2">
    <source>
        <dbReference type="EMBL" id="SFC65263.1"/>
    </source>
</evidence>
<feature type="chain" id="PRO_5011790001" evidence="1">
    <location>
        <begin position="25"/>
        <end position="64"/>
    </location>
</feature>
<dbReference type="Proteomes" id="UP000199577">
    <property type="component" value="Unassembled WGS sequence"/>
</dbReference>
<gene>
    <name evidence="2" type="ORF">SAMN05421747_11771</name>
</gene>
<dbReference type="EMBL" id="FOLL01000017">
    <property type="protein sequence ID" value="SFC65263.1"/>
    <property type="molecule type" value="Genomic_DNA"/>
</dbReference>
<accession>A0A1I1L4E1</accession>
<reference evidence="2 3" key="1">
    <citation type="submission" date="2016-10" db="EMBL/GenBank/DDBJ databases">
        <authorList>
            <person name="de Groot N.N."/>
        </authorList>
    </citation>
    <scope>NUCLEOTIDE SEQUENCE [LARGE SCALE GENOMIC DNA]</scope>
    <source>
        <strain evidence="2 3">DSM 22900</strain>
    </source>
</reference>
<proteinExistence type="predicted"/>